<sequence>MERIELWIRKTVGNASDREIGKLANIGQSTLSRQRRDGTVTVETAVKIARAYQVSVVPALLALDVLTEFDLKAFSTSSGIMDASDEDLVAEILRRMKAGQADWAEKPISELDTRRKAKRGNNSPTAPPHVTEPDYDAILDGINAGTEPIAAQKATDPLEENYT</sequence>
<dbReference type="Proteomes" id="UP000480222">
    <property type="component" value="Unassembled WGS sequence"/>
</dbReference>
<name>A0A1L9GBJ2_CORDP</name>
<dbReference type="EMBL" id="CADDAV010000001">
    <property type="protein sequence ID" value="CAB0581670.1"/>
    <property type="molecule type" value="Genomic_DNA"/>
</dbReference>
<evidence type="ECO:0000256" key="1">
    <source>
        <dbReference type="SAM" id="MobiDB-lite"/>
    </source>
</evidence>
<dbReference type="AlphaFoldDB" id="A0A1L9GBJ2"/>
<evidence type="ECO:0000313" key="2">
    <source>
        <dbReference type="EMBL" id="CAB0581670.1"/>
    </source>
</evidence>
<dbReference type="PROSITE" id="PS50943">
    <property type="entry name" value="HTH_CROC1"/>
    <property type="match status" value="1"/>
</dbReference>
<accession>A0A1L9GBJ2</accession>
<feature type="region of interest" description="Disordered" evidence="1">
    <location>
        <begin position="104"/>
        <end position="138"/>
    </location>
</feature>
<evidence type="ECO:0000313" key="3">
    <source>
        <dbReference type="Proteomes" id="UP000480222"/>
    </source>
</evidence>
<comment type="caution">
    <text evidence="2">The sequence shown here is derived from an EMBL/GenBank/DDBJ whole genome shotgun (WGS) entry which is preliminary data.</text>
</comment>
<dbReference type="InterPro" id="IPR001387">
    <property type="entry name" value="Cro/C1-type_HTH"/>
</dbReference>
<dbReference type="RefSeq" id="WP_003850192.1">
    <property type="nucleotide sequence ID" value="NZ_CASCJD010000003.1"/>
</dbReference>
<reference evidence="2 3" key="1">
    <citation type="submission" date="2020-02" db="EMBL/GenBank/DDBJ databases">
        <authorList>
            <person name="Brisse S."/>
        </authorList>
    </citation>
    <scope>NUCLEOTIDE SEQUENCE [LARGE SCALE GENOMIC DNA]</scope>
    <source>
        <strain evidence="2">CIP107547</strain>
    </source>
</reference>
<feature type="compositionally biased region" description="Basic and acidic residues" evidence="1">
    <location>
        <begin position="104"/>
        <end position="114"/>
    </location>
</feature>
<gene>
    <name evidence="2" type="ORF">CIP107547_00284</name>
</gene>
<protein>
    <submittedName>
        <fullName evidence="2">Uncharacterized protein</fullName>
    </submittedName>
</protein>
<proteinExistence type="predicted"/>
<organism evidence="2 3">
    <name type="scientific">Corynebacterium diphtheriae</name>
    <dbReference type="NCBI Taxonomy" id="1717"/>
    <lineage>
        <taxon>Bacteria</taxon>
        <taxon>Bacillati</taxon>
        <taxon>Actinomycetota</taxon>
        <taxon>Actinomycetes</taxon>
        <taxon>Mycobacteriales</taxon>
        <taxon>Corynebacteriaceae</taxon>
        <taxon>Corynebacterium</taxon>
    </lineage>
</organism>